<proteinExistence type="predicted"/>
<dbReference type="EMBL" id="MFRC01000004">
    <property type="protein sequence ID" value="OGH90196.1"/>
    <property type="molecule type" value="Genomic_DNA"/>
</dbReference>
<dbReference type="NCBIfam" id="TIGR04336">
    <property type="entry name" value="AmmeMemoSam_B"/>
    <property type="match status" value="1"/>
</dbReference>
<name>A0A1F6P1Z9_9BACT</name>
<dbReference type="GO" id="GO:0016702">
    <property type="term" value="F:oxidoreductase activity, acting on single donors with incorporation of molecular oxygen, incorporation of two atoms of oxygen"/>
    <property type="evidence" value="ECO:0007669"/>
    <property type="project" value="UniProtKB-ARBA"/>
</dbReference>
<dbReference type="SUPFAM" id="SSF53213">
    <property type="entry name" value="LigB-like"/>
    <property type="match status" value="1"/>
</dbReference>
<dbReference type="InterPro" id="IPR004183">
    <property type="entry name" value="Xdiol_dOase_suB"/>
</dbReference>
<dbReference type="AlphaFoldDB" id="A0A1F6P1Z9"/>
<protein>
    <submittedName>
        <fullName evidence="2">AmmeMemoRadiSam system protein B</fullName>
    </submittedName>
</protein>
<dbReference type="Proteomes" id="UP000178490">
    <property type="component" value="Unassembled WGS sequence"/>
</dbReference>
<dbReference type="CDD" id="cd07951">
    <property type="entry name" value="ED_3B_N_AMMECR1"/>
    <property type="match status" value="1"/>
</dbReference>
<dbReference type="Pfam" id="PF02900">
    <property type="entry name" value="LigB"/>
    <property type="match status" value="1"/>
</dbReference>
<organism evidence="2 3">
    <name type="scientific">Candidatus Magasanikbacteria bacterium RIFOXYD2_FULL_36_9</name>
    <dbReference type="NCBI Taxonomy" id="1798707"/>
    <lineage>
        <taxon>Bacteria</taxon>
        <taxon>Candidatus Magasanikiibacteriota</taxon>
    </lineage>
</organism>
<gene>
    <name evidence="2" type="ORF">A2537_03550</name>
</gene>
<evidence type="ECO:0000259" key="1">
    <source>
        <dbReference type="Pfam" id="PF02900"/>
    </source>
</evidence>
<dbReference type="Gene3D" id="3.40.830.10">
    <property type="entry name" value="LigB-like"/>
    <property type="match status" value="1"/>
</dbReference>
<dbReference type="GO" id="GO:0008198">
    <property type="term" value="F:ferrous iron binding"/>
    <property type="evidence" value="ECO:0007669"/>
    <property type="project" value="InterPro"/>
</dbReference>
<comment type="caution">
    <text evidence="2">The sequence shown here is derived from an EMBL/GenBank/DDBJ whole genome shotgun (WGS) entry which is preliminary data.</text>
</comment>
<feature type="domain" description="Extradiol ring-cleavage dioxygenase class III enzyme subunit B" evidence="1">
    <location>
        <begin position="6"/>
        <end position="256"/>
    </location>
</feature>
<evidence type="ECO:0000313" key="3">
    <source>
        <dbReference type="Proteomes" id="UP000178490"/>
    </source>
</evidence>
<evidence type="ECO:0000313" key="2">
    <source>
        <dbReference type="EMBL" id="OGH90196.1"/>
    </source>
</evidence>
<sequence>MSLVYAAITPHPPLLIPSIGKDILKKLDKTKVTLEKMEEELYLSKPDILIIISSHGAYFHDAFIMNVCPEFQTDLKEFGDLTTKLSFKGEMNLSATIREKTKEEKIPTTMISEPTLDHGCAVPLFYLTQHLPDIKLIPISFCGLDWKSHLDFGHLIKETILDTNKRVAVIASGDLSHALTTNSPAGFHTAGTKFDEKIQELLAHKNVSGMLQLEAEFVKNSSECGFRTFLILMGILQNINYTYHQHSYEAPFGVGYLTANFVI</sequence>
<accession>A0A1F6P1Z9</accession>
<reference evidence="2 3" key="1">
    <citation type="journal article" date="2016" name="Nat. Commun.">
        <title>Thousands of microbial genomes shed light on interconnected biogeochemical processes in an aquifer system.</title>
        <authorList>
            <person name="Anantharaman K."/>
            <person name="Brown C.T."/>
            <person name="Hug L.A."/>
            <person name="Sharon I."/>
            <person name="Castelle C.J."/>
            <person name="Probst A.J."/>
            <person name="Thomas B.C."/>
            <person name="Singh A."/>
            <person name="Wilkins M.J."/>
            <person name="Karaoz U."/>
            <person name="Brodie E.L."/>
            <person name="Williams K.H."/>
            <person name="Hubbard S.S."/>
            <person name="Banfield J.F."/>
        </authorList>
    </citation>
    <scope>NUCLEOTIDE SEQUENCE [LARGE SCALE GENOMIC DNA]</scope>
</reference>